<reference evidence="7" key="1">
    <citation type="submission" date="2015-12" db="EMBL/GenBank/DDBJ databases">
        <title>Update maize B73 reference genome by single molecule sequencing technologies.</title>
        <authorList>
            <consortium name="Maize Genome Sequencing Project"/>
            <person name="Ware D."/>
        </authorList>
    </citation>
    <scope>NUCLEOTIDE SEQUENCE [LARGE SCALE GENOMIC DNA]</scope>
    <source>
        <tissue evidence="7">Seedling</tissue>
    </source>
</reference>
<evidence type="ECO:0000256" key="4">
    <source>
        <dbReference type="ARBA" id="ARBA00022853"/>
    </source>
</evidence>
<feature type="domain" description="Histone-binding protein RBBP4-like N-terminal" evidence="6">
    <location>
        <begin position="51"/>
        <end position="129"/>
    </location>
</feature>
<dbReference type="InterPro" id="IPR036322">
    <property type="entry name" value="WD40_repeat_dom_sf"/>
</dbReference>
<dbReference type="InterPro" id="IPR001680">
    <property type="entry name" value="WD40_rpt"/>
</dbReference>
<dbReference type="InterPro" id="IPR050459">
    <property type="entry name" value="WD_repeat_RBAP46/RBAP48/MSI1"/>
</dbReference>
<keyword evidence="2" id="KW-0853">WD repeat</keyword>
<dbReference type="SMART" id="SM00320">
    <property type="entry name" value="WD40"/>
    <property type="match status" value="5"/>
</dbReference>
<keyword evidence="4" id="KW-0156">Chromatin regulator</keyword>
<organism evidence="7">
    <name type="scientific">Zea mays</name>
    <name type="common">Maize</name>
    <dbReference type="NCBI Taxonomy" id="4577"/>
    <lineage>
        <taxon>Eukaryota</taxon>
        <taxon>Viridiplantae</taxon>
        <taxon>Streptophyta</taxon>
        <taxon>Embryophyta</taxon>
        <taxon>Tracheophyta</taxon>
        <taxon>Spermatophyta</taxon>
        <taxon>Magnoliopsida</taxon>
        <taxon>Liliopsida</taxon>
        <taxon>Poales</taxon>
        <taxon>Poaceae</taxon>
        <taxon>PACMAD clade</taxon>
        <taxon>Panicoideae</taxon>
        <taxon>Andropogonodae</taxon>
        <taxon>Andropogoneae</taxon>
        <taxon>Tripsacinae</taxon>
        <taxon>Zea</taxon>
    </lineage>
</organism>
<sequence>MLSSPCSQSGHRDCLRRPEQAASVQVRSSRRRRPSVSEMKERGGSRAAVDERYAQWKSLIPVLYDWFANHNLVWPSLSCRWGPQFEKATYKNRQRLYLSEQASASASIYYFISTDGSVPNTLVIANCEVVKPRVAAAEHISQFNEEARSPFVKKYKTIVHPGEVNRIRELPQNSKIIATHTDSPDVLVWDVEAQPNRHAVLGASESRPDLILTGHQENAEFALAMCPAEPYVLSGGKDKFVVLWSIQDHISALGDSSSSPGASGSKQSGKIANEKESPKVDPRGIFHGHDSTVEDVQFCPSSAQEFCSVGDDACLILWDARTGTDPAVKVEKAHSGDVHCVDWNPLDVNYILTGSADNSVRMWDRRNLGSGGAGSPIHKFEGHKAAVLCVQACQDNILLFCTLYADMVASYDVFGYLFAIILVSDCSGHLTEHLFLEVLQKMVGKKKNSNVPAGLFFQHAGHRDKIVDFHWNSSDPWTIVSVSDDGESTGGGGTLQIWRMSDLIYRPEDEVLTELENFKAHLASCAPRN</sequence>
<name>A0A1D6NE84_MAIZE</name>
<dbReference type="PANTHER" id="PTHR22850">
    <property type="entry name" value="WD40 REPEAT FAMILY"/>
    <property type="match status" value="1"/>
</dbReference>
<feature type="compositionally biased region" description="Basic and acidic residues" evidence="5">
    <location>
        <begin position="10"/>
        <end position="19"/>
    </location>
</feature>
<dbReference type="FunCoup" id="A0A1D6NE84">
    <property type="interactions" value="144"/>
</dbReference>
<protein>
    <submittedName>
        <fullName evidence="7">WD-repeat protein RBAP2</fullName>
    </submittedName>
</protein>
<dbReference type="SMR" id="A0A1D6NE84"/>
<dbReference type="PROSITE" id="PS50082">
    <property type="entry name" value="WD_REPEATS_2"/>
    <property type="match status" value="2"/>
</dbReference>
<comment type="similarity">
    <text evidence="1">Belongs to the WD repeat RBAP46/RBAP48/MSI1 family.</text>
</comment>
<proteinExistence type="inferred from homology"/>
<dbReference type="STRING" id="4577.A0A1D6NE84"/>
<accession>A0A1D6NE84</accession>
<evidence type="ECO:0000259" key="6">
    <source>
        <dbReference type="Pfam" id="PF12265"/>
    </source>
</evidence>
<dbReference type="InterPro" id="IPR015943">
    <property type="entry name" value="WD40/YVTN_repeat-like_dom_sf"/>
</dbReference>
<dbReference type="InParanoid" id="A0A1D6NE84"/>
<dbReference type="PROSITE" id="PS50294">
    <property type="entry name" value="WD_REPEATS_REGION"/>
    <property type="match status" value="1"/>
</dbReference>
<dbReference type="SUPFAM" id="SSF50978">
    <property type="entry name" value="WD40 repeat-like"/>
    <property type="match status" value="1"/>
</dbReference>
<dbReference type="InterPro" id="IPR022052">
    <property type="entry name" value="Histone-bd_RBBP4-like_N"/>
</dbReference>
<evidence type="ECO:0000313" key="7">
    <source>
        <dbReference type="EMBL" id="ONM38798.1"/>
    </source>
</evidence>
<evidence type="ECO:0000256" key="1">
    <source>
        <dbReference type="ARBA" id="ARBA00009341"/>
    </source>
</evidence>
<feature type="region of interest" description="Disordered" evidence="5">
    <location>
        <begin position="252"/>
        <end position="284"/>
    </location>
</feature>
<evidence type="ECO:0000256" key="2">
    <source>
        <dbReference type="ARBA" id="ARBA00022574"/>
    </source>
</evidence>
<dbReference type="Gene3D" id="2.130.10.10">
    <property type="entry name" value="YVTN repeat-like/Quinoprotein amine dehydrogenase"/>
    <property type="match status" value="1"/>
</dbReference>
<dbReference type="EMBL" id="CM007649">
    <property type="protein sequence ID" value="ONM38798.1"/>
    <property type="molecule type" value="Genomic_DNA"/>
</dbReference>
<dbReference type="AlphaFoldDB" id="A0A1D6NE84"/>
<gene>
    <name evidence="7" type="ORF">ZEAMMB73_Zm00001d043682</name>
</gene>
<evidence type="ECO:0000256" key="5">
    <source>
        <dbReference type="SAM" id="MobiDB-lite"/>
    </source>
</evidence>
<keyword evidence="3" id="KW-0677">Repeat</keyword>
<dbReference type="Pfam" id="PF00400">
    <property type="entry name" value="WD40"/>
    <property type="match status" value="4"/>
</dbReference>
<dbReference type="GO" id="GO:0006325">
    <property type="term" value="P:chromatin organization"/>
    <property type="evidence" value="ECO:0007669"/>
    <property type="project" value="UniProtKB-KW"/>
</dbReference>
<feature type="region of interest" description="Disordered" evidence="5">
    <location>
        <begin position="1"/>
        <end position="44"/>
    </location>
</feature>
<dbReference type="ExpressionAtlas" id="A0A1D6NE84">
    <property type="expression patterns" value="baseline and differential"/>
</dbReference>
<evidence type="ECO:0000256" key="3">
    <source>
        <dbReference type="ARBA" id="ARBA00022737"/>
    </source>
</evidence>
<feature type="compositionally biased region" description="Basic and acidic residues" evidence="5">
    <location>
        <begin position="272"/>
        <end position="284"/>
    </location>
</feature>
<dbReference type="Pfam" id="PF12265">
    <property type="entry name" value="CAF1C_H4-bd"/>
    <property type="match status" value="1"/>
</dbReference>
<feature type="compositionally biased region" description="Low complexity" evidence="5">
    <location>
        <begin position="252"/>
        <end position="269"/>
    </location>
</feature>
<dbReference type="IntAct" id="A0A1D6NE84">
    <property type="interactions" value="22"/>
</dbReference>